<accession>A0AAN8PCJ3</accession>
<feature type="domain" description="UEV" evidence="11">
    <location>
        <begin position="1"/>
        <end position="139"/>
    </location>
</feature>
<keyword evidence="5 7" id="KW-0653">Protein transport</keyword>
<dbReference type="InterPro" id="IPR037202">
    <property type="entry name" value="ESCRT_assembly_dom"/>
</dbReference>
<keyword evidence="3 7" id="KW-0813">Transport</keyword>
<name>A0AAN8PCJ3_POLSC</name>
<evidence type="ECO:0000313" key="12">
    <source>
        <dbReference type="EMBL" id="KAK6627789.1"/>
    </source>
</evidence>
<gene>
    <name evidence="13" type="ORF">RUM43_002343</name>
    <name evidence="12" type="ORF">RUM44_010268</name>
</gene>
<evidence type="ECO:0000259" key="10">
    <source>
        <dbReference type="PROSITE" id="PS51312"/>
    </source>
</evidence>
<dbReference type="PANTHER" id="PTHR23306">
    <property type="entry name" value="TUMOR SUSCEPTIBILITY GENE 101 PROTEIN-RELATED"/>
    <property type="match status" value="1"/>
</dbReference>
<feature type="coiled-coil region" evidence="8">
    <location>
        <begin position="247"/>
        <end position="316"/>
    </location>
</feature>
<evidence type="ECO:0000313" key="14">
    <source>
        <dbReference type="Proteomes" id="UP001359485"/>
    </source>
</evidence>
<evidence type="ECO:0000259" key="11">
    <source>
        <dbReference type="PROSITE" id="PS51322"/>
    </source>
</evidence>
<dbReference type="Pfam" id="PF05743">
    <property type="entry name" value="UEV"/>
    <property type="match status" value="1"/>
</dbReference>
<dbReference type="GO" id="GO:0000813">
    <property type="term" value="C:ESCRT I complex"/>
    <property type="evidence" value="ECO:0007669"/>
    <property type="project" value="TreeGrafter"/>
</dbReference>
<dbReference type="SUPFAM" id="SSF140111">
    <property type="entry name" value="Endosomal sorting complex assembly domain"/>
    <property type="match status" value="1"/>
</dbReference>
<dbReference type="Pfam" id="PF09454">
    <property type="entry name" value="Vps23_core"/>
    <property type="match status" value="1"/>
</dbReference>
<dbReference type="Proteomes" id="UP001372834">
    <property type="component" value="Unassembled WGS sequence"/>
</dbReference>
<evidence type="ECO:0000256" key="9">
    <source>
        <dbReference type="SAM" id="MobiDB-lite"/>
    </source>
</evidence>
<keyword evidence="14" id="KW-1185">Reference proteome</keyword>
<dbReference type="PANTHER" id="PTHR23306:SF3">
    <property type="entry name" value="TUMOR SUPPRESSOR PROTEIN 101"/>
    <property type="match status" value="1"/>
</dbReference>
<dbReference type="CDD" id="cd11685">
    <property type="entry name" value="UEV_TSG101-like"/>
    <property type="match status" value="1"/>
</dbReference>
<evidence type="ECO:0000256" key="7">
    <source>
        <dbReference type="PROSITE-ProRule" id="PRU00644"/>
    </source>
</evidence>
<keyword evidence="6 8" id="KW-0175">Coiled coil</keyword>
<dbReference type="InterPro" id="IPR017916">
    <property type="entry name" value="SB_dom"/>
</dbReference>
<dbReference type="GO" id="GO:0008333">
    <property type="term" value="P:endosome to lysosome transport"/>
    <property type="evidence" value="ECO:0007669"/>
    <property type="project" value="TreeGrafter"/>
</dbReference>
<dbReference type="Gene3D" id="6.10.250.370">
    <property type="match status" value="1"/>
</dbReference>
<dbReference type="GO" id="GO:0043130">
    <property type="term" value="F:ubiquitin binding"/>
    <property type="evidence" value="ECO:0007669"/>
    <property type="project" value="TreeGrafter"/>
</dbReference>
<evidence type="ECO:0008006" key="16">
    <source>
        <dbReference type="Google" id="ProtNLM"/>
    </source>
</evidence>
<dbReference type="SUPFAM" id="SSF54495">
    <property type="entry name" value="UBC-like"/>
    <property type="match status" value="1"/>
</dbReference>
<dbReference type="GO" id="GO:0015031">
    <property type="term" value="P:protein transport"/>
    <property type="evidence" value="ECO:0007669"/>
    <property type="project" value="UniProtKB-UniRule"/>
</dbReference>
<evidence type="ECO:0000313" key="13">
    <source>
        <dbReference type="EMBL" id="KAK6628528.1"/>
    </source>
</evidence>
<dbReference type="AlphaFoldDB" id="A0AAN8PCJ3"/>
<feature type="compositionally biased region" description="Pro residues" evidence="9">
    <location>
        <begin position="168"/>
        <end position="183"/>
    </location>
</feature>
<evidence type="ECO:0000256" key="1">
    <source>
        <dbReference type="ARBA" id="ARBA00004177"/>
    </source>
</evidence>
<comment type="subcellular location">
    <subcellularLocation>
        <location evidence="1">Endosome</location>
    </subcellularLocation>
</comment>
<dbReference type="PROSITE" id="PS51312">
    <property type="entry name" value="SB"/>
    <property type="match status" value="1"/>
</dbReference>
<evidence type="ECO:0000256" key="2">
    <source>
        <dbReference type="ARBA" id="ARBA00009594"/>
    </source>
</evidence>
<dbReference type="InterPro" id="IPR008883">
    <property type="entry name" value="UEV_N"/>
</dbReference>
<evidence type="ECO:0000256" key="6">
    <source>
        <dbReference type="ARBA" id="ARBA00023054"/>
    </source>
</evidence>
<keyword evidence="4" id="KW-0967">Endosome</keyword>
<sequence>MYNKYLSKYQNPDATKRELIEVTQQYKGLEVKREPFVFSDGSRLDLVNLQGTIPIKYKGTAYNLPICIWLMDSHPNNAPMCFLKPTPSMRIKISRHVDHNGKIYMPYLHDWSPNTSDLLSLIGVLIMQFSEEPPLYQVQRNNVPMPSMSTPYPTQSYMPMPGGSGATPYPPYPTSSTQPPYPTPGQNVEYPQQPYLPYPSFPKSGPSYPPYLPYPTASTSGGTETTGTITEEHIHASLLSAVEDKVRLRLREQLSQTQAELETLDKIQQELMQGKNRLDHLLAKLNAENAEWERNLTVLRDKEQELDESLKKLSEKGGIDVDEAVTTTAPLYKQLLNAFAEEAATEDVIYYLGEALRRGVIDLDVFLKQVRSLSHKQFMLRALMQKCRAKAGLAG</sequence>
<reference evidence="13 15" key="1">
    <citation type="submission" date="2023-10" db="EMBL/GenBank/DDBJ databases">
        <title>Genomes of two closely related lineages of the louse Polyplax serrata with different host specificities.</title>
        <authorList>
            <person name="Martinu J."/>
            <person name="Tarabai H."/>
            <person name="Stefka J."/>
            <person name="Hypsa V."/>
        </authorList>
    </citation>
    <scope>NUCLEOTIDE SEQUENCE [LARGE SCALE GENOMIC DNA]</scope>
    <source>
        <strain evidence="12">98ZLc_SE</strain>
        <strain evidence="13">HR10_N</strain>
    </source>
</reference>
<protein>
    <recommendedName>
        <fullName evidence="16">Tumor susceptibility gene 101 protein</fullName>
    </recommendedName>
</protein>
<dbReference type="EMBL" id="JAWJWF010000045">
    <property type="protein sequence ID" value="KAK6627789.1"/>
    <property type="molecule type" value="Genomic_DNA"/>
</dbReference>
<evidence type="ECO:0000313" key="15">
    <source>
        <dbReference type="Proteomes" id="UP001372834"/>
    </source>
</evidence>
<evidence type="ECO:0000256" key="3">
    <source>
        <dbReference type="ARBA" id="ARBA00022448"/>
    </source>
</evidence>
<evidence type="ECO:0000256" key="8">
    <source>
        <dbReference type="SAM" id="Coils"/>
    </source>
</evidence>
<dbReference type="Gene3D" id="3.10.110.10">
    <property type="entry name" value="Ubiquitin Conjugating Enzyme"/>
    <property type="match status" value="1"/>
</dbReference>
<comment type="caution">
    <text evidence="13">The sequence shown here is derived from an EMBL/GenBank/DDBJ whole genome shotgun (WGS) entry which is preliminary data.</text>
</comment>
<feature type="domain" description="SB" evidence="10">
    <location>
        <begin position="329"/>
        <end position="395"/>
    </location>
</feature>
<proteinExistence type="inferred from homology"/>
<evidence type="ECO:0000256" key="4">
    <source>
        <dbReference type="ARBA" id="ARBA00022753"/>
    </source>
</evidence>
<evidence type="ECO:0000256" key="5">
    <source>
        <dbReference type="ARBA" id="ARBA00022927"/>
    </source>
</evidence>
<dbReference type="PROSITE" id="PS51322">
    <property type="entry name" value="UEV"/>
    <property type="match status" value="1"/>
</dbReference>
<dbReference type="InterPro" id="IPR052070">
    <property type="entry name" value="ESCRT-I_UEV_domain"/>
</dbReference>
<dbReference type="Gene3D" id="6.10.140.820">
    <property type="match status" value="1"/>
</dbReference>
<dbReference type="InterPro" id="IPR016135">
    <property type="entry name" value="UBQ-conjugating_enzyme/RWD"/>
</dbReference>
<organism evidence="13 15">
    <name type="scientific">Polyplax serrata</name>
    <name type="common">Common mouse louse</name>
    <dbReference type="NCBI Taxonomy" id="468196"/>
    <lineage>
        <taxon>Eukaryota</taxon>
        <taxon>Metazoa</taxon>
        <taxon>Ecdysozoa</taxon>
        <taxon>Arthropoda</taxon>
        <taxon>Hexapoda</taxon>
        <taxon>Insecta</taxon>
        <taxon>Pterygota</taxon>
        <taxon>Neoptera</taxon>
        <taxon>Paraneoptera</taxon>
        <taxon>Psocodea</taxon>
        <taxon>Troctomorpha</taxon>
        <taxon>Phthiraptera</taxon>
        <taxon>Anoplura</taxon>
        <taxon>Polyplacidae</taxon>
        <taxon>Polyplax</taxon>
    </lineage>
</organism>
<feature type="region of interest" description="Disordered" evidence="9">
    <location>
        <begin position="161"/>
        <end position="187"/>
    </location>
</feature>
<comment type="similarity">
    <text evidence="2">Belongs to the ubiquitin-conjugating enzyme family. UEV subfamily.</text>
</comment>
<dbReference type="EMBL" id="JAWJWE010000036">
    <property type="protein sequence ID" value="KAK6628528.1"/>
    <property type="molecule type" value="Genomic_DNA"/>
</dbReference>
<dbReference type="Proteomes" id="UP001359485">
    <property type="component" value="Unassembled WGS sequence"/>
</dbReference>